<dbReference type="Proteomes" id="UP000199572">
    <property type="component" value="Unassembled WGS sequence"/>
</dbReference>
<name>A0A1H9MQH6_9SPHI</name>
<evidence type="ECO:0000256" key="6">
    <source>
        <dbReference type="ARBA" id="ARBA00023002"/>
    </source>
</evidence>
<evidence type="ECO:0000256" key="5">
    <source>
        <dbReference type="ARBA" id="ARBA00022764"/>
    </source>
</evidence>
<feature type="domain" description="Cytochrome c" evidence="10">
    <location>
        <begin position="217"/>
        <end position="356"/>
    </location>
</feature>
<evidence type="ECO:0000256" key="9">
    <source>
        <dbReference type="PIRSR" id="PIRSR000294-2"/>
    </source>
</evidence>
<evidence type="ECO:0000313" key="12">
    <source>
        <dbReference type="Proteomes" id="UP000199572"/>
    </source>
</evidence>
<dbReference type="STRING" id="390241.SAMN04488023_10691"/>
<dbReference type="GO" id="GO:0020037">
    <property type="term" value="F:heme binding"/>
    <property type="evidence" value="ECO:0007669"/>
    <property type="project" value="InterPro"/>
</dbReference>
<feature type="binding site" description="axial binding residue" evidence="9">
    <location>
        <position position="92"/>
    </location>
    <ligand>
        <name>heme c</name>
        <dbReference type="ChEBI" id="CHEBI:61717"/>
        <label>1</label>
    </ligand>
    <ligandPart>
        <name>Fe</name>
        <dbReference type="ChEBI" id="CHEBI:18248"/>
    </ligandPart>
</feature>
<keyword evidence="3 9" id="KW-0479">Metal-binding</keyword>
<feature type="binding site" description="covalent" evidence="8">
    <location>
        <position position="88"/>
    </location>
    <ligand>
        <name>heme c</name>
        <dbReference type="ChEBI" id="CHEBI:61717"/>
        <label>1</label>
    </ligand>
</feature>
<keyword evidence="11" id="KW-0575">Peroxidase</keyword>
<dbReference type="OrthoDB" id="9805202at2"/>
<evidence type="ECO:0000256" key="3">
    <source>
        <dbReference type="ARBA" id="ARBA00022723"/>
    </source>
</evidence>
<evidence type="ECO:0000256" key="4">
    <source>
        <dbReference type="ARBA" id="ARBA00022729"/>
    </source>
</evidence>
<dbReference type="PROSITE" id="PS51007">
    <property type="entry name" value="CYTC"/>
    <property type="match status" value="1"/>
</dbReference>
<feature type="binding site" description="axial binding residue" evidence="9">
    <location>
        <position position="245"/>
    </location>
    <ligand>
        <name>heme c</name>
        <dbReference type="ChEBI" id="CHEBI:61717"/>
        <label>2</label>
    </ligand>
    <ligandPart>
        <name>Fe</name>
        <dbReference type="ChEBI" id="CHEBI:18248"/>
    </ligandPart>
</feature>
<feature type="binding site" description="covalent" evidence="8">
    <location>
        <position position="244"/>
    </location>
    <ligand>
        <name>heme c</name>
        <dbReference type="ChEBI" id="CHEBI:61717"/>
        <label>2</label>
    </ligand>
</feature>
<dbReference type="InterPro" id="IPR004852">
    <property type="entry name" value="Di-haem_cyt_c_peroxidsae"/>
</dbReference>
<dbReference type="InterPro" id="IPR009056">
    <property type="entry name" value="Cyt_c-like_dom"/>
</dbReference>
<feature type="binding site" description="covalent" evidence="8">
    <location>
        <position position="241"/>
    </location>
    <ligand>
        <name>heme c</name>
        <dbReference type="ChEBI" id="CHEBI:61717"/>
        <label>2</label>
    </ligand>
</feature>
<keyword evidence="12" id="KW-1185">Reference proteome</keyword>
<evidence type="ECO:0000259" key="10">
    <source>
        <dbReference type="PROSITE" id="PS51007"/>
    </source>
</evidence>
<keyword evidence="2 8" id="KW-0349">Heme</keyword>
<dbReference type="PANTHER" id="PTHR30600">
    <property type="entry name" value="CYTOCHROME C PEROXIDASE-RELATED"/>
    <property type="match status" value="1"/>
</dbReference>
<reference evidence="11 12" key="1">
    <citation type="submission" date="2016-10" db="EMBL/GenBank/DDBJ databases">
        <authorList>
            <person name="de Groot N.N."/>
        </authorList>
    </citation>
    <scope>NUCLEOTIDE SEQUENCE [LARGE SCALE GENOMIC DNA]</scope>
    <source>
        <strain evidence="11 12">DSM 18610</strain>
    </source>
</reference>
<dbReference type="SUPFAM" id="SSF46626">
    <property type="entry name" value="Cytochrome c"/>
    <property type="match status" value="2"/>
</dbReference>
<keyword evidence="4" id="KW-0732">Signal</keyword>
<gene>
    <name evidence="11" type="ORF">SAMN04488023_10691</name>
</gene>
<evidence type="ECO:0000256" key="2">
    <source>
        <dbReference type="ARBA" id="ARBA00022617"/>
    </source>
</evidence>
<proteinExistence type="predicted"/>
<feature type="binding site" description="covalent" evidence="8">
    <location>
        <position position="91"/>
    </location>
    <ligand>
        <name>heme c</name>
        <dbReference type="ChEBI" id="CHEBI:61717"/>
        <label>1</label>
    </ligand>
</feature>
<dbReference type="EMBL" id="FOGG01000006">
    <property type="protein sequence ID" value="SER25831.1"/>
    <property type="molecule type" value="Genomic_DNA"/>
</dbReference>
<evidence type="ECO:0000256" key="1">
    <source>
        <dbReference type="ARBA" id="ARBA00004418"/>
    </source>
</evidence>
<keyword evidence="5" id="KW-0574">Periplasm</keyword>
<evidence type="ECO:0000313" key="11">
    <source>
        <dbReference type="EMBL" id="SER25831.1"/>
    </source>
</evidence>
<dbReference type="GO" id="GO:0042597">
    <property type="term" value="C:periplasmic space"/>
    <property type="evidence" value="ECO:0007669"/>
    <property type="project" value="UniProtKB-SubCell"/>
</dbReference>
<sequence length="376" mass="42800">MSACQIEKKRYWSRNFCVLLLFLSFFVGFSALKSEEEVPRGIYSLEYPVYFGNRTNISKENPLTQQGVYLGRRLFYETRLSANNTISCGSCHRQELAFTDGKKLSKGVDDTFTDRNAMALVNLLWNRKFFWDGRSGSLEDQAQFPMISAHEMGQDMETSSRKLQSTAYYPPLFKAVFGDDKITGKRITFALAQFERTLISAHSRYDQYLKQQIKLSPEEMRGMTLFNTAPNPEKGIRGANCAHCHGGPKNYLELFHNNGLDSVYRDRGIGQITGQETDHGRFKIPTLRNIALTAPYMHDGRFSTLEEVIEHYSEHVKPSVALSAFLQNESNVKGSLPLKLNSVEKKELIAFLNTLTDSIFVSNPKFSNPFVTLKSR</sequence>
<dbReference type="GO" id="GO:0004130">
    <property type="term" value="F:cytochrome-c peroxidase activity"/>
    <property type="evidence" value="ECO:0007669"/>
    <property type="project" value="TreeGrafter"/>
</dbReference>
<comment type="PTM">
    <text evidence="8">Binds 2 heme groups per subunit.</text>
</comment>
<dbReference type="InterPro" id="IPR026259">
    <property type="entry name" value="MauG/Cytc_peroxidase"/>
</dbReference>
<evidence type="ECO:0000256" key="8">
    <source>
        <dbReference type="PIRSR" id="PIRSR000294-1"/>
    </source>
</evidence>
<dbReference type="AlphaFoldDB" id="A0A1H9MQH6"/>
<dbReference type="InterPro" id="IPR051395">
    <property type="entry name" value="Cytochrome_c_Peroxidase/MauG"/>
</dbReference>
<accession>A0A1H9MQH6</accession>
<organism evidence="11 12">
    <name type="scientific">Pedobacter rhizosphaerae</name>
    <dbReference type="NCBI Taxonomy" id="390241"/>
    <lineage>
        <taxon>Bacteria</taxon>
        <taxon>Pseudomonadati</taxon>
        <taxon>Bacteroidota</taxon>
        <taxon>Sphingobacteriia</taxon>
        <taxon>Sphingobacteriales</taxon>
        <taxon>Sphingobacteriaceae</taxon>
        <taxon>Pedobacter</taxon>
    </lineage>
</organism>
<dbReference type="Gene3D" id="1.10.760.10">
    <property type="entry name" value="Cytochrome c-like domain"/>
    <property type="match status" value="2"/>
</dbReference>
<dbReference type="InterPro" id="IPR036909">
    <property type="entry name" value="Cyt_c-like_dom_sf"/>
</dbReference>
<dbReference type="GO" id="GO:0046872">
    <property type="term" value="F:metal ion binding"/>
    <property type="evidence" value="ECO:0007669"/>
    <property type="project" value="UniProtKB-KW"/>
</dbReference>
<comment type="subcellular location">
    <subcellularLocation>
        <location evidence="1">Periplasm</location>
    </subcellularLocation>
</comment>
<comment type="cofactor">
    <cofactor evidence="8">
        <name>heme</name>
        <dbReference type="ChEBI" id="CHEBI:30413"/>
    </cofactor>
    <text evidence="8">Binds 2 heme groups.</text>
</comment>
<dbReference type="GO" id="GO:0009055">
    <property type="term" value="F:electron transfer activity"/>
    <property type="evidence" value="ECO:0007669"/>
    <property type="project" value="InterPro"/>
</dbReference>
<protein>
    <submittedName>
        <fullName evidence="11">Cytochrome c peroxidase</fullName>
    </submittedName>
</protein>
<dbReference type="PIRSF" id="PIRSF000294">
    <property type="entry name" value="Cytochrome-c_peroxidase"/>
    <property type="match status" value="1"/>
</dbReference>
<keyword evidence="7 9" id="KW-0408">Iron</keyword>
<dbReference type="PANTHER" id="PTHR30600:SF10">
    <property type="entry name" value="BLL6722 PROTEIN"/>
    <property type="match status" value="1"/>
</dbReference>
<dbReference type="Pfam" id="PF03150">
    <property type="entry name" value="CCP_MauG"/>
    <property type="match status" value="1"/>
</dbReference>
<evidence type="ECO:0000256" key="7">
    <source>
        <dbReference type="ARBA" id="ARBA00023004"/>
    </source>
</evidence>
<keyword evidence="6" id="KW-0560">Oxidoreductase</keyword>